<accession>A0AAU6W3X1</accession>
<dbReference type="Gene3D" id="3.60.21.10">
    <property type="match status" value="1"/>
</dbReference>
<dbReference type="Pfam" id="PF00149">
    <property type="entry name" value="Metallophos"/>
    <property type="match status" value="1"/>
</dbReference>
<dbReference type="PANTHER" id="PTHR30337">
    <property type="entry name" value="COMPONENT OF ATP-DEPENDENT DSDNA EXONUCLEASE"/>
    <property type="match status" value="1"/>
</dbReference>
<dbReference type="InterPro" id="IPR029052">
    <property type="entry name" value="Metallo-depent_PP-like"/>
</dbReference>
<dbReference type="InterPro" id="IPR050535">
    <property type="entry name" value="DNA_Repair-Maintenance_Comp"/>
</dbReference>
<sequence>MKRTAWIGDLHMGVRSANHHFLDFQYQWLEWMVDQLIEQRIPRMVFVGDLFDVRKTMHGRVYEFLITRLIPLLERYADAMKAIDLEAEILAITGNHDITLRESNRISWVEMLNRLSKGLVQSFQEAELYTSPVDGVQIGMLPWINDENREASMKFLAETEAKVIVGHLELAGFPMYAGVPSGHGMEAGVFDRFDLVVTGHYHTRSERRNIHYIGSPYHLTWSDFVDGDNRGITILDHDTMEVSQINNPDWMTMFSVVTYDPKADYSKPELLDSYKGTIMKIVVEEHGTPAHMKKFLAEINKLELIDFAVIDKTIMTKGEDAAEEPGAAQEEINITLKTNEVISNYIDRQEMVSNPTRLKAIAADLLARAEARAA</sequence>
<feature type="domain" description="Calcineurin-like phosphoesterase" evidence="1">
    <location>
        <begin position="3"/>
        <end position="203"/>
    </location>
</feature>
<protein>
    <submittedName>
        <fullName evidence="2">DNA endonuclease</fullName>
    </submittedName>
</protein>
<proteinExistence type="predicted"/>
<keyword evidence="2" id="KW-0255">Endonuclease</keyword>
<dbReference type="GO" id="GO:0004519">
    <property type="term" value="F:endonuclease activity"/>
    <property type="evidence" value="ECO:0007669"/>
    <property type="project" value="UniProtKB-KW"/>
</dbReference>
<reference evidence="2" key="1">
    <citation type="journal article" date="2024" name="J. Gen. Virol.">
        <title>Novel phages of Pseudomonas syringae unveil numerous potential auxiliary metabolic genes.</title>
        <authorList>
            <person name="Feltin C."/>
            <person name="Garneau J.R."/>
            <person name="Morris C.E."/>
            <person name="Berard A."/>
            <person name="Torres-Barcelo C."/>
        </authorList>
    </citation>
    <scope>NUCLEOTIDE SEQUENCE</scope>
</reference>
<organism evidence="2">
    <name type="scientific">Pseudomonas phage Cygsa01</name>
    <dbReference type="NCBI Taxonomy" id="3138529"/>
    <lineage>
        <taxon>Viruses</taxon>
    </lineage>
</organism>
<evidence type="ECO:0000259" key="1">
    <source>
        <dbReference type="Pfam" id="PF00149"/>
    </source>
</evidence>
<keyword evidence="2" id="KW-0378">Hydrolase</keyword>
<dbReference type="SUPFAM" id="SSF56300">
    <property type="entry name" value="Metallo-dependent phosphatases"/>
    <property type="match status" value="1"/>
</dbReference>
<name>A0AAU6W3X1_9VIRU</name>
<dbReference type="EMBL" id="PP179332">
    <property type="protein sequence ID" value="XAI71272.1"/>
    <property type="molecule type" value="Genomic_DNA"/>
</dbReference>
<gene>
    <name evidence="2" type="ORF">Cygsa01_00226</name>
</gene>
<dbReference type="PANTHER" id="PTHR30337:SF0">
    <property type="entry name" value="NUCLEASE SBCCD SUBUNIT D"/>
    <property type="match status" value="1"/>
</dbReference>
<keyword evidence="2" id="KW-0540">Nuclease</keyword>
<dbReference type="InterPro" id="IPR004843">
    <property type="entry name" value="Calcineurin-like_PHP"/>
</dbReference>
<dbReference type="GO" id="GO:0016787">
    <property type="term" value="F:hydrolase activity"/>
    <property type="evidence" value="ECO:0007669"/>
    <property type="project" value="InterPro"/>
</dbReference>
<evidence type="ECO:0000313" key="2">
    <source>
        <dbReference type="EMBL" id="XAI71272.1"/>
    </source>
</evidence>